<name>A0A5P2HBB0_9BURK</name>
<feature type="transmembrane region" description="Helical" evidence="6">
    <location>
        <begin position="279"/>
        <end position="298"/>
    </location>
</feature>
<keyword evidence="3 6" id="KW-0812">Transmembrane</keyword>
<protein>
    <submittedName>
        <fullName evidence="8">MFS transporter</fullName>
    </submittedName>
</protein>
<dbReference type="PROSITE" id="PS50850">
    <property type="entry name" value="MFS"/>
    <property type="match status" value="1"/>
</dbReference>
<evidence type="ECO:0000256" key="4">
    <source>
        <dbReference type="ARBA" id="ARBA00022989"/>
    </source>
</evidence>
<dbReference type="InterPro" id="IPR020846">
    <property type="entry name" value="MFS_dom"/>
</dbReference>
<feature type="transmembrane region" description="Helical" evidence="6">
    <location>
        <begin position="310"/>
        <end position="327"/>
    </location>
</feature>
<feature type="transmembrane region" description="Helical" evidence="6">
    <location>
        <begin position="17"/>
        <end position="35"/>
    </location>
</feature>
<dbReference type="GO" id="GO:0005886">
    <property type="term" value="C:plasma membrane"/>
    <property type="evidence" value="ECO:0007669"/>
    <property type="project" value="UniProtKB-SubCell"/>
</dbReference>
<reference evidence="8 9" key="1">
    <citation type="submission" date="2019-09" db="EMBL/GenBank/DDBJ databases">
        <title>FDA dAtabase for Regulatory Grade micrObial Sequences (FDA-ARGOS): Supporting development and validation of Infectious Disease Dx tests.</title>
        <authorList>
            <person name="Sciortino C."/>
            <person name="Tallon L."/>
            <person name="Sadzewicz L."/>
            <person name="Vavikolanu K."/>
            <person name="Mehta A."/>
            <person name="Aluvathingal J."/>
            <person name="Nadendla S."/>
            <person name="Nandy P."/>
            <person name="Geyer C."/>
            <person name="Yan Y."/>
            <person name="Sichtig H."/>
        </authorList>
    </citation>
    <scope>NUCLEOTIDE SEQUENCE [LARGE SCALE GENOMIC DNA]</scope>
    <source>
        <strain evidence="8 9">FDAARGOS_664</strain>
    </source>
</reference>
<sequence>MSVTSSAMPTHRIPPPIYLLALGAFAIGTEGFMISPLLPRLAADLGVGIEQAGQLVTAFALAYGISSPILTAATGGLNRRALLRASMIVFALSNVLACLAPGYWWLMAARVLLALSAGLFVPGANALAGAIVPPERRGQAIAVVNAGITVALAFGVPLGAVIGQAQGWRMTFAAVAGLAAIAALGVHLGVPREIGAGLATATLRERLSVAARPAVLATLLATTMWATGAYTVYTYLAPLVTQLTTLHEGQIGILMFAWGISAALGVFIGGGLADRLGPLRVIVPSVTIIGIAFLSLAADARLLSASQATIPVIAALLVWAVCHWAFYPAQQARLMSLSGVGAASIALSLNASFMYIGFSIGASVGAITLAHVSVGALGVAGGLFEFASVAVTLLMLVWRIRPAAGDCGLSCPK</sequence>
<dbReference type="Pfam" id="PF07690">
    <property type="entry name" value="MFS_1"/>
    <property type="match status" value="1"/>
</dbReference>
<evidence type="ECO:0000313" key="9">
    <source>
        <dbReference type="Proteomes" id="UP000322822"/>
    </source>
</evidence>
<evidence type="ECO:0000256" key="1">
    <source>
        <dbReference type="ARBA" id="ARBA00004651"/>
    </source>
</evidence>
<dbReference type="Proteomes" id="UP000322822">
    <property type="component" value="Chromosome 2"/>
</dbReference>
<evidence type="ECO:0000259" key="7">
    <source>
        <dbReference type="PROSITE" id="PS50850"/>
    </source>
</evidence>
<dbReference type="AlphaFoldDB" id="A0A5P2HBB0"/>
<feature type="transmembrane region" description="Helical" evidence="6">
    <location>
        <begin position="112"/>
        <end position="133"/>
    </location>
</feature>
<feature type="transmembrane region" description="Helical" evidence="6">
    <location>
        <begin position="168"/>
        <end position="190"/>
    </location>
</feature>
<dbReference type="PANTHER" id="PTHR43124">
    <property type="entry name" value="PURINE EFFLUX PUMP PBUE"/>
    <property type="match status" value="1"/>
</dbReference>
<feature type="transmembrane region" description="Helical" evidence="6">
    <location>
        <begin position="211"/>
        <end position="233"/>
    </location>
</feature>
<feature type="transmembrane region" description="Helical" evidence="6">
    <location>
        <begin position="253"/>
        <end position="272"/>
    </location>
</feature>
<dbReference type="Gene3D" id="1.20.1250.20">
    <property type="entry name" value="MFS general substrate transporter like domains"/>
    <property type="match status" value="1"/>
</dbReference>
<keyword evidence="4 6" id="KW-1133">Transmembrane helix</keyword>
<dbReference type="OrthoDB" id="7029536at2"/>
<dbReference type="RefSeq" id="WP_150375343.1">
    <property type="nucleotide sequence ID" value="NZ_CP044067.1"/>
</dbReference>
<evidence type="ECO:0000256" key="3">
    <source>
        <dbReference type="ARBA" id="ARBA00022692"/>
    </source>
</evidence>
<evidence type="ECO:0000256" key="6">
    <source>
        <dbReference type="SAM" id="Phobius"/>
    </source>
</evidence>
<dbReference type="PANTHER" id="PTHR43124:SF10">
    <property type="entry name" value="PURINE EFFLUX PUMP PBUE"/>
    <property type="match status" value="1"/>
</dbReference>
<dbReference type="InterPro" id="IPR036259">
    <property type="entry name" value="MFS_trans_sf"/>
</dbReference>
<dbReference type="InterPro" id="IPR050189">
    <property type="entry name" value="MFS_Efflux_Transporters"/>
</dbReference>
<feature type="transmembrane region" description="Helical" evidence="6">
    <location>
        <begin position="140"/>
        <end position="162"/>
    </location>
</feature>
<feature type="transmembrane region" description="Helical" evidence="6">
    <location>
        <begin position="376"/>
        <end position="398"/>
    </location>
</feature>
<feature type="domain" description="Major facilitator superfamily (MFS) profile" evidence="7">
    <location>
        <begin position="16"/>
        <end position="405"/>
    </location>
</feature>
<feature type="transmembrane region" description="Helical" evidence="6">
    <location>
        <begin position="55"/>
        <end position="73"/>
    </location>
</feature>
<proteinExistence type="predicted"/>
<feature type="transmembrane region" description="Helical" evidence="6">
    <location>
        <begin position="85"/>
        <end position="106"/>
    </location>
</feature>
<comment type="subcellular location">
    <subcellularLocation>
        <location evidence="1">Cell membrane</location>
        <topology evidence="1">Multi-pass membrane protein</topology>
    </subcellularLocation>
</comment>
<dbReference type="SUPFAM" id="SSF103473">
    <property type="entry name" value="MFS general substrate transporter"/>
    <property type="match status" value="1"/>
</dbReference>
<evidence type="ECO:0000256" key="2">
    <source>
        <dbReference type="ARBA" id="ARBA00022475"/>
    </source>
</evidence>
<dbReference type="GO" id="GO:0022857">
    <property type="term" value="F:transmembrane transporter activity"/>
    <property type="evidence" value="ECO:0007669"/>
    <property type="project" value="InterPro"/>
</dbReference>
<keyword evidence="5 6" id="KW-0472">Membrane</keyword>
<gene>
    <name evidence="8" type="ORF">FOB72_24995</name>
</gene>
<evidence type="ECO:0000313" key="8">
    <source>
        <dbReference type="EMBL" id="QET05286.1"/>
    </source>
</evidence>
<evidence type="ECO:0000256" key="5">
    <source>
        <dbReference type="ARBA" id="ARBA00023136"/>
    </source>
</evidence>
<feature type="transmembrane region" description="Helical" evidence="6">
    <location>
        <begin position="334"/>
        <end position="356"/>
    </location>
</feature>
<dbReference type="CDD" id="cd17324">
    <property type="entry name" value="MFS_NepI_like"/>
    <property type="match status" value="1"/>
</dbReference>
<keyword evidence="2" id="KW-1003">Cell membrane</keyword>
<organism evidence="8 9">
    <name type="scientific">Cupriavidus pauculus</name>
    <dbReference type="NCBI Taxonomy" id="82633"/>
    <lineage>
        <taxon>Bacteria</taxon>
        <taxon>Pseudomonadati</taxon>
        <taxon>Pseudomonadota</taxon>
        <taxon>Betaproteobacteria</taxon>
        <taxon>Burkholderiales</taxon>
        <taxon>Burkholderiaceae</taxon>
        <taxon>Cupriavidus</taxon>
    </lineage>
</organism>
<dbReference type="EMBL" id="CP044067">
    <property type="protein sequence ID" value="QET05286.1"/>
    <property type="molecule type" value="Genomic_DNA"/>
</dbReference>
<accession>A0A5P2HBB0</accession>
<dbReference type="InterPro" id="IPR011701">
    <property type="entry name" value="MFS"/>
</dbReference>